<dbReference type="CDD" id="cd20686">
    <property type="entry name" value="CdiA-CT_Ec-like"/>
    <property type="match status" value="1"/>
</dbReference>
<gene>
    <name evidence="2" type="ORF">YBT1518_12040</name>
</gene>
<evidence type="ECO:0000313" key="3">
    <source>
        <dbReference type="Proteomes" id="UP000018566"/>
    </source>
</evidence>
<evidence type="ECO:0000259" key="1">
    <source>
        <dbReference type="Pfam" id="PF14436"/>
    </source>
</evidence>
<organism evidence="2 3">
    <name type="scientific">Bacillus thuringiensis YBT-1518</name>
    <dbReference type="NCBI Taxonomy" id="529122"/>
    <lineage>
        <taxon>Bacteria</taxon>
        <taxon>Bacillati</taxon>
        <taxon>Bacillota</taxon>
        <taxon>Bacilli</taxon>
        <taxon>Bacillales</taxon>
        <taxon>Bacillaceae</taxon>
        <taxon>Bacillus</taxon>
        <taxon>Bacillus cereus group</taxon>
    </lineage>
</organism>
<dbReference type="Proteomes" id="UP000018566">
    <property type="component" value="Chromosome"/>
</dbReference>
<reference evidence="2 3" key="1">
    <citation type="submission" date="2013-05" db="EMBL/GenBank/DDBJ databases">
        <title>Complete genome sequence of Bacillus thuringiensis YBT-1518, a typical strain with high toxicity to nematode.</title>
        <authorList>
            <person name="Wang P."/>
            <person name="Zhang C."/>
            <person name="Guo M."/>
            <person name="Guo S."/>
            <person name="Zhu Y."/>
            <person name="Zheng J."/>
            <person name="Zhu L."/>
            <person name="Ruan L."/>
            <person name="Peng D."/>
            <person name="Sun M."/>
        </authorList>
    </citation>
    <scope>NUCLEOTIDE SEQUENCE [LARGE SCALE GENOMIC DNA]</scope>
    <source>
        <strain evidence="2 3">YBT-1518</strain>
    </source>
</reference>
<dbReference type="EMBL" id="CP005935">
    <property type="protein sequence ID" value="AHA71589.1"/>
    <property type="molecule type" value="Genomic_DNA"/>
</dbReference>
<dbReference type="InterPro" id="IPR029501">
    <property type="entry name" value="EndoU_bac"/>
</dbReference>
<evidence type="ECO:0000313" key="2">
    <source>
        <dbReference type="EMBL" id="AHA71589.1"/>
    </source>
</evidence>
<dbReference type="KEGG" id="bthu:YBT1518_12040"/>
<sequence>MVAGKAGKAGKAAVDGIKTASHKVKEGVNFVASTAKGFADKIGNLWNKGATTVKTTFLQGNEKIQHAVKKLLEYKWIPGEGKGFAIAGVGKVSGGGQYSLKEAYQYMESKVVKGTVGANNFKFGDNAKNHLKNVENISTKKGVSGGHNMDEFYNALKNQGVDVEDLIISKKSHSSIEGIYEIEYKIPRKDMAGNIAEPVSYKNIKEPKTIYDPAMISDDKIYQWGKEAMQKGTINGRLVEGTASNGLKFRGYLNDTGEITNFFPILD</sequence>
<feature type="domain" description="Bacterial EndoU nuclease" evidence="1">
    <location>
        <begin position="125"/>
        <end position="265"/>
    </location>
</feature>
<dbReference type="GO" id="GO:0004519">
    <property type="term" value="F:endonuclease activity"/>
    <property type="evidence" value="ECO:0007669"/>
    <property type="project" value="InterPro"/>
</dbReference>
<protein>
    <recommendedName>
        <fullName evidence="1">Bacterial EndoU nuclease domain-containing protein</fullName>
    </recommendedName>
</protein>
<accession>A0A9W3PFT2</accession>
<dbReference type="AlphaFoldDB" id="A0A9W3PFT2"/>
<dbReference type="Pfam" id="PF14436">
    <property type="entry name" value="EndoU_bacteria"/>
    <property type="match status" value="1"/>
</dbReference>
<proteinExistence type="predicted"/>
<name>A0A9W3PFT2_BACTU</name>